<evidence type="ECO:0000256" key="1">
    <source>
        <dbReference type="SAM" id="MobiDB-lite"/>
    </source>
</evidence>
<dbReference type="NCBIfam" id="NF041599">
    <property type="entry name" value="reg_PtrA_PA2808"/>
    <property type="match status" value="1"/>
</dbReference>
<protein>
    <submittedName>
        <fullName evidence="3">Uncharacterized protein</fullName>
    </submittedName>
</protein>
<organism evidence="3 4">
    <name type="scientific">Pseudomonas hunanensis</name>
    <dbReference type="NCBI Taxonomy" id="1247546"/>
    <lineage>
        <taxon>Bacteria</taxon>
        <taxon>Pseudomonadati</taxon>
        <taxon>Pseudomonadota</taxon>
        <taxon>Gammaproteobacteria</taxon>
        <taxon>Pseudomonadales</taxon>
        <taxon>Pseudomonadaceae</taxon>
        <taxon>Pseudomonas</taxon>
    </lineage>
</organism>
<reference evidence="3 4" key="1">
    <citation type="submission" date="2018-06" db="EMBL/GenBank/DDBJ databases">
        <title>Bacteria isolated from soil of Wuhan.</title>
        <authorList>
            <person name="Xiang W."/>
            <person name="Huang C."/>
        </authorList>
    </citation>
    <scope>NUCLEOTIDE SEQUENCE [LARGE SCALE GENOMIC DNA]</scope>
    <source>
        <strain evidence="4">xwS4</strain>
    </source>
</reference>
<keyword evidence="2" id="KW-0732">Signal</keyword>
<evidence type="ECO:0000313" key="4">
    <source>
        <dbReference type="Proteomes" id="UP000704738"/>
    </source>
</evidence>
<name>A0ABD6N2C1_9PSED</name>
<evidence type="ECO:0000313" key="3">
    <source>
        <dbReference type="EMBL" id="NWL47386.1"/>
    </source>
</evidence>
<dbReference type="EMBL" id="QJRE01000113">
    <property type="protein sequence ID" value="NWL47386.1"/>
    <property type="molecule type" value="Genomic_DNA"/>
</dbReference>
<feature type="compositionally biased region" description="Low complexity" evidence="1">
    <location>
        <begin position="53"/>
        <end position="67"/>
    </location>
</feature>
<gene>
    <name evidence="3" type="ORF">DM819_16390</name>
</gene>
<comment type="caution">
    <text evidence="3">The sequence shown here is derived from an EMBL/GenBank/DDBJ whole genome shotgun (WGS) entry which is preliminary data.</text>
</comment>
<sequence>MSPLKIAMLSLALITSTSALAEGGADRLQARNDALAQERLRVAEQRASIAEKQITASTQQQTDSTATVNQPKRPEQKPL</sequence>
<dbReference type="AlphaFoldDB" id="A0ABD6N2C1"/>
<feature type="chain" id="PRO_5044875734" evidence="2">
    <location>
        <begin position="22"/>
        <end position="79"/>
    </location>
</feature>
<proteinExistence type="predicted"/>
<dbReference type="Proteomes" id="UP000704738">
    <property type="component" value="Unassembled WGS sequence"/>
</dbReference>
<accession>A0ABD6N2C1</accession>
<dbReference type="RefSeq" id="WP_179053065.1">
    <property type="nucleotide sequence ID" value="NZ_QJRE01000113.1"/>
</dbReference>
<evidence type="ECO:0000256" key="2">
    <source>
        <dbReference type="SAM" id="SignalP"/>
    </source>
</evidence>
<feature type="signal peptide" evidence="2">
    <location>
        <begin position="1"/>
        <end position="21"/>
    </location>
</feature>
<feature type="region of interest" description="Disordered" evidence="1">
    <location>
        <begin position="51"/>
        <end position="79"/>
    </location>
</feature>